<sequence>MIGLVLLSMISITLAVDELMIGVKVLGKDQLKKAYYVEGINGACRGKRFYLTTDKNLRVGDDLLVLIDSSTCEDGKTYHIKGGLP</sequence>
<dbReference type="RefSeq" id="WP_079653253.1">
    <property type="nucleotide sequence ID" value="NZ_LT670846.1"/>
</dbReference>
<dbReference type="OrthoDB" id="15646at2"/>
<dbReference type="STRING" id="381751.SAMN05444391_0037"/>
<reference evidence="1 2" key="1">
    <citation type="submission" date="2016-11" db="EMBL/GenBank/DDBJ databases">
        <authorList>
            <person name="Jaros S."/>
            <person name="Januszkiewicz K."/>
            <person name="Wedrychowicz H."/>
        </authorList>
    </citation>
    <scope>NUCLEOTIDE SEQUENCE [LARGE SCALE GENOMIC DNA]</scope>
    <source>
        <strain evidence="1 2">DSM 19557</strain>
    </source>
</reference>
<keyword evidence="2" id="KW-1185">Reference proteome</keyword>
<organism evidence="1 2">
    <name type="scientific">Thermocrinis minervae</name>
    <dbReference type="NCBI Taxonomy" id="381751"/>
    <lineage>
        <taxon>Bacteria</taxon>
        <taxon>Pseudomonadati</taxon>
        <taxon>Aquificota</taxon>
        <taxon>Aquificia</taxon>
        <taxon>Aquificales</taxon>
        <taxon>Aquificaceae</taxon>
        <taxon>Thermocrinis</taxon>
    </lineage>
</organism>
<dbReference type="EMBL" id="LT670846">
    <property type="protein sequence ID" value="SHK13957.1"/>
    <property type="molecule type" value="Genomic_DNA"/>
</dbReference>
<dbReference type="Proteomes" id="UP000189810">
    <property type="component" value="Chromosome I"/>
</dbReference>
<evidence type="ECO:0000313" key="2">
    <source>
        <dbReference type="Proteomes" id="UP000189810"/>
    </source>
</evidence>
<name>A0A1M6Q1F1_9AQUI</name>
<accession>A0A1M6Q1F1</accession>
<proteinExistence type="predicted"/>
<dbReference type="AlphaFoldDB" id="A0A1M6Q1F1"/>
<protein>
    <submittedName>
        <fullName evidence="1">Uncharacterized protein</fullName>
    </submittedName>
</protein>
<gene>
    <name evidence="1" type="ORF">SAMN05444391_0037</name>
</gene>
<evidence type="ECO:0000313" key="1">
    <source>
        <dbReference type="EMBL" id="SHK13957.1"/>
    </source>
</evidence>